<protein>
    <submittedName>
        <fullName evidence="3">PDZ domain-containing protein</fullName>
    </submittedName>
</protein>
<dbReference type="Pfam" id="PF17820">
    <property type="entry name" value="PDZ_6"/>
    <property type="match status" value="1"/>
</dbReference>
<comment type="caution">
    <text evidence="3">The sequence shown here is derived from an EMBL/GenBank/DDBJ whole genome shotgun (WGS) entry which is preliminary data.</text>
</comment>
<name>A0ABV9JKQ1_9GAMM</name>
<sequence length="112" mass="11782">MKKPLVTALIVVCCWSSQTMAAGLGLVGDVSVSGMFSPEVQEFKIKQVHPGSLAEKAGLVAGQTILAIDDCKIPGCPANKARTLMKKATGETLQLLVANPDGKEQLVSILFE</sequence>
<evidence type="ECO:0000313" key="4">
    <source>
        <dbReference type="Proteomes" id="UP001595962"/>
    </source>
</evidence>
<dbReference type="EMBL" id="JBHSGB010000006">
    <property type="protein sequence ID" value="MFC4654841.1"/>
    <property type="molecule type" value="Genomic_DNA"/>
</dbReference>
<dbReference type="InterPro" id="IPR036034">
    <property type="entry name" value="PDZ_sf"/>
</dbReference>
<keyword evidence="1" id="KW-0732">Signal</keyword>
<dbReference type="InterPro" id="IPR001478">
    <property type="entry name" value="PDZ"/>
</dbReference>
<evidence type="ECO:0000256" key="1">
    <source>
        <dbReference type="SAM" id="SignalP"/>
    </source>
</evidence>
<dbReference type="InterPro" id="IPR041489">
    <property type="entry name" value="PDZ_6"/>
</dbReference>
<feature type="signal peptide" evidence="1">
    <location>
        <begin position="1"/>
        <end position="21"/>
    </location>
</feature>
<dbReference type="Proteomes" id="UP001595962">
    <property type="component" value="Unassembled WGS sequence"/>
</dbReference>
<dbReference type="SUPFAM" id="SSF50156">
    <property type="entry name" value="PDZ domain-like"/>
    <property type="match status" value="1"/>
</dbReference>
<keyword evidence="4" id="KW-1185">Reference proteome</keyword>
<reference evidence="4" key="1">
    <citation type="journal article" date="2019" name="Int. J. Syst. Evol. Microbiol.">
        <title>The Global Catalogue of Microorganisms (GCM) 10K type strain sequencing project: providing services to taxonomists for standard genome sequencing and annotation.</title>
        <authorList>
            <consortium name="The Broad Institute Genomics Platform"/>
            <consortium name="The Broad Institute Genome Sequencing Center for Infectious Disease"/>
            <person name="Wu L."/>
            <person name="Ma J."/>
        </authorList>
    </citation>
    <scope>NUCLEOTIDE SEQUENCE [LARGE SCALE GENOMIC DNA]</scope>
    <source>
        <strain evidence="4">DT28</strain>
    </source>
</reference>
<evidence type="ECO:0000259" key="2">
    <source>
        <dbReference type="SMART" id="SM00228"/>
    </source>
</evidence>
<evidence type="ECO:0000313" key="3">
    <source>
        <dbReference type="EMBL" id="MFC4654841.1"/>
    </source>
</evidence>
<dbReference type="Gene3D" id="2.30.42.10">
    <property type="match status" value="1"/>
</dbReference>
<feature type="chain" id="PRO_5046674180" evidence="1">
    <location>
        <begin position="22"/>
        <end position="112"/>
    </location>
</feature>
<dbReference type="SMART" id="SM00228">
    <property type="entry name" value="PDZ"/>
    <property type="match status" value="1"/>
</dbReference>
<organism evidence="3 4">
    <name type="scientific">Rheinheimera marina</name>
    <dbReference type="NCBI Taxonomy" id="1774958"/>
    <lineage>
        <taxon>Bacteria</taxon>
        <taxon>Pseudomonadati</taxon>
        <taxon>Pseudomonadota</taxon>
        <taxon>Gammaproteobacteria</taxon>
        <taxon>Chromatiales</taxon>
        <taxon>Chromatiaceae</taxon>
        <taxon>Rheinheimera</taxon>
    </lineage>
</organism>
<dbReference type="RefSeq" id="WP_377332973.1">
    <property type="nucleotide sequence ID" value="NZ_JBHSGB010000006.1"/>
</dbReference>
<accession>A0ABV9JKQ1</accession>
<feature type="domain" description="PDZ" evidence="2">
    <location>
        <begin position="22"/>
        <end position="101"/>
    </location>
</feature>
<gene>
    <name evidence="3" type="ORF">ACFO3I_07435</name>
</gene>
<proteinExistence type="predicted"/>